<sequence length="135" mass="14629">MPIAAVLETALYAADLDAAEAFYGGVLGLEKITRVGNRHVFFRCGTGVLLIFNPDETEKPASPGSLPVPAHGARGPGHICFRLEHDDFAAMIARLETHDITIESDFCWPNGARSIYFRDPAGNSLECAEAKLWGL</sequence>
<evidence type="ECO:0000313" key="3">
    <source>
        <dbReference type="Proteomes" id="UP001549164"/>
    </source>
</evidence>
<dbReference type="RefSeq" id="WP_354433388.1">
    <property type="nucleotide sequence ID" value="NZ_JBEPLY010000003.1"/>
</dbReference>
<keyword evidence="3" id="KW-1185">Reference proteome</keyword>
<gene>
    <name evidence="2" type="ORF">ABID12_001058</name>
</gene>
<reference evidence="2 3" key="1">
    <citation type="submission" date="2024-06" db="EMBL/GenBank/DDBJ databases">
        <title>Genomic Encyclopedia of Type Strains, Phase IV (KMG-IV): sequencing the most valuable type-strain genomes for metagenomic binning, comparative biology and taxonomic classification.</title>
        <authorList>
            <person name="Goeker M."/>
        </authorList>
    </citation>
    <scope>NUCLEOTIDE SEQUENCE [LARGE SCALE GENOMIC DNA]</scope>
    <source>
        <strain evidence="2 3">DSM 28102</strain>
    </source>
</reference>
<dbReference type="Proteomes" id="UP001549164">
    <property type="component" value="Unassembled WGS sequence"/>
</dbReference>
<dbReference type="InterPro" id="IPR029068">
    <property type="entry name" value="Glyas_Bleomycin-R_OHBP_Dase"/>
</dbReference>
<organism evidence="2 3">
    <name type="scientific">Martelella mangrovi</name>
    <dbReference type="NCBI Taxonomy" id="1397477"/>
    <lineage>
        <taxon>Bacteria</taxon>
        <taxon>Pseudomonadati</taxon>
        <taxon>Pseudomonadota</taxon>
        <taxon>Alphaproteobacteria</taxon>
        <taxon>Hyphomicrobiales</taxon>
        <taxon>Aurantimonadaceae</taxon>
        <taxon>Martelella</taxon>
    </lineage>
</organism>
<name>A0ABV2I881_9HYPH</name>
<dbReference type="InterPro" id="IPR037523">
    <property type="entry name" value="VOC_core"/>
</dbReference>
<dbReference type="InterPro" id="IPR004360">
    <property type="entry name" value="Glyas_Fos-R_dOase_dom"/>
</dbReference>
<dbReference type="InterPro" id="IPR050383">
    <property type="entry name" value="GlyoxalaseI/FosfomycinResist"/>
</dbReference>
<evidence type="ECO:0000259" key="1">
    <source>
        <dbReference type="PROSITE" id="PS51819"/>
    </source>
</evidence>
<accession>A0ABV2I881</accession>
<dbReference type="PANTHER" id="PTHR21366">
    <property type="entry name" value="GLYOXALASE FAMILY PROTEIN"/>
    <property type="match status" value="1"/>
</dbReference>
<dbReference type="PANTHER" id="PTHR21366:SF22">
    <property type="entry name" value="VOC DOMAIN-CONTAINING PROTEIN"/>
    <property type="match status" value="1"/>
</dbReference>
<protein>
    <submittedName>
        <fullName evidence="2">Catechol 2,3-dioxygenase-like lactoylglutathione lyase family enzyme</fullName>
    </submittedName>
</protein>
<feature type="domain" description="VOC" evidence="1">
    <location>
        <begin position="5"/>
        <end position="130"/>
    </location>
</feature>
<dbReference type="Gene3D" id="3.10.180.10">
    <property type="entry name" value="2,3-Dihydroxybiphenyl 1,2-Dioxygenase, domain 1"/>
    <property type="match status" value="1"/>
</dbReference>
<comment type="caution">
    <text evidence="2">The sequence shown here is derived from an EMBL/GenBank/DDBJ whole genome shotgun (WGS) entry which is preliminary data.</text>
</comment>
<dbReference type="Pfam" id="PF00903">
    <property type="entry name" value="Glyoxalase"/>
    <property type="match status" value="1"/>
</dbReference>
<proteinExistence type="predicted"/>
<dbReference type="SUPFAM" id="SSF54593">
    <property type="entry name" value="Glyoxalase/Bleomycin resistance protein/Dihydroxybiphenyl dioxygenase"/>
    <property type="match status" value="1"/>
</dbReference>
<dbReference type="PROSITE" id="PS51819">
    <property type="entry name" value="VOC"/>
    <property type="match status" value="1"/>
</dbReference>
<evidence type="ECO:0000313" key="2">
    <source>
        <dbReference type="EMBL" id="MET3599127.1"/>
    </source>
</evidence>
<dbReference type="EMBL" id="JBEPLY010000003">
    <property type="protein sequence ID" value="MET3599127.1"/>
    <property type="molecule type" value="Genomic_DNA"/>
</dbReference>